<dbReference type="Proteomes" id="UP000500806">
    <property type="component" value="Chromosome"/>
</dbReference>
<dbReference type="PANTHER" id="PTHR43434">
    <property type="entry name" value="PHOSPHOGLYCOLATE PHOSPHATASE"/>
    <property type="match status" value="1"/>
</dbReference>
<evidence type="ECO:0000256" key="1">
    <source>
        <dbReference type="ARBA" id="ARBA00000830"/>
    </source>
</evidence>
<gene>
    <name evidence="5" type="ORF">DCO16_01655</name>
</gene>
<dbReference type="Pfam" id="PF13419">
    <property type="entry name" value="HAD_2"/>
    <property type="match status" value="1"/>
</dbReference>
<organism evidence="5 6">
    <name type="scientific">Polynucleobacter antarcticus</name>
    <dbReference type="NCBI Taxonomy" id="1743162"/>
    <lineage>
        <taxon>Bacteria</taxon>
        <taxon>Pseudomonadati</taxon>
        <taxon>Pseudomonadota</taxon>
        <taxon>Betaproteobacteria</taxon>
        <taxon>Burkholderiales</taxon>
        <taxon>Burkholderiaceae</taxon>
        <taxon>Polynucleobacter</taxon>
    </lineage>
</organism>
<dbReference type="InterPro" id="IPR023198">
    <property type="entry name" value="PGP-like_dom2"/>
</dbReference>
<evidence type="ECO:0000256" key="3">
    <source>
        <dbReference type="ARBA" id="ARBA00006171"/>
    </source>
</evidence>
<sequence>MIHICFDLDGTLIDSIPLMRASWENLCSKLDLKIGWSIYKKNIGLPFDKICENLNIVTLKEEVRELYFSFNKKNIALIEPMPGLWECIDWINLENVEWSIITSKPRYTTYDILNKFELNPAFVITCDDTPLGKPTILPADLLRENISDEVNKIYYIGDTIVDHIFSLNANFKFIEFIDSRNSDYIFEDKKSGFILNNRPKIHNLKDIKNLIKMNGY</sequence>
<dbReference type="InterPro" id="IPR036412">
    <property type="entry name" value="HAD-like_sf"/>
</dbReference>
<evidence type="ECO:0000256" key="4">
    <source>
        <dbReference type="ARBA" id="ARBA00013078"/>
    </source>
</evidence>
<dbReference type="InterPro" id="IPR050155">
    <property type="entry name" value="HAD-like_hydrolase_sf"/>
</dbReference>
<dbReference type="EC" id="3.1.3.18" evidence="4"/>
<evidence type="ECO:0000256" key="2">
    <source>
        <dbReference type="ARBA" id="ARBA00004818"/>
    </source>
</evidence>
<dbReference type="GO" id="GO:0006281">
    <property type="term" value="P:DNA repair"/>
    <property type="evidence" value="ECO:0007669"/>
    <property type="project" value="TreeGrafter"/>
</dbReference>
<evidence type="ECO:0000313" key="5">
    <source>
        <dbReference type="EMBL" id="QKM61901.1"/>
    </source>
</evidence>
<dbReference type="KEGG" id="pani:DCO16_01655"/>
<dbReference type="GO" id="GO:0008967">
    <property type="term" value="F:phosphoglycolate phosphatase activity"/>
    <property type="evidence" value="ECO:0007669"/>
    <property type="project" value="UniProtKB-EC"/>
</dbReference>
<name>A0A6M9PNC7_9BURK</name>
<evidence type="ECO:0000313" key="6">
    <source>
        <dbReference type="Proteomes" id="UP000500806"/>
    </source>
</evidence>
<dbReference type="InterPro" id="IPR041492">
    <property type="entry name" value="HAD_2"/>
</dbReference>
<dbReference type="SFLD" id="SFLDG01129">
    <property type="entry name" value="C1.5:_HAD__Beta-PGM__Phosphata"/>
    <property type="match status" value="1"/>
</dbReference>
<keyword evidence="6" id="KW-1185">Reference proteome</keyword>
<dbReference type="Gene3D" id="3.40.50.1000">
    <property type="entry name" value="HAD superfamily/HAD-like"/>
    <property type="match status" value="1"/>
</dbReference>
<comment type="similarity">
    <text evidence="3">Belongs to the HAD-like hydrolase superfamily. CbbY/CbbZ/Gph/YieH family.</text>
</comment>
<dbReference type="PANTHER" id="PTHR43434:SF1">
    <property type="entry name" value="PHOSPHOGLYCOLATE PHOSPHATASE"/>
    <property type="match status" value="1"/>
</dbReference>
<dbReference type="GO" id="GO:0005829">
    <property type="term" value="C:cytosol"/>
    <property type="evidence" value="ECO:0007669"/>
    <property type="project" value="TreeGrafter"/>
</dbReference>
<protein>
    <recommendedName>
        <fullName evidence="4">phosphoglycolate phosphatase</fullName>
        <ecNumber evidence="4">3.1.3.18</ecNumber>
    </recommendedName>
</protein>
<dbReference type="SFLD" id="SFLDS00003">
    <property type="entry name" value="Haloacid_Dehalogenase"/>
    <property type="match status" value="1"/>
</dbReference>
<reference evidence="5 6" key="1">
    <citation type="submission" date="2018-04" db="EMBL/GenBank/DDBJ databases">
        <title>Polynucleobacter sp. LimPoW16 genome.</title>
        <authorList>
            <person name="Hahn M.W."/>
        </authorList>
    </citation>
    <scope>NUCLEOTIDE SEQUENCE [LARGE SCALE GENOMIC DNA]</scope>
    <source>
        <strain evidence="5 6">LimPoW16</strain>
    </source>
</reference>
<dbReference type="RefSeq" id="WP_173942053.1">
    <property type="nucleotide sequence ID" value="NZ_CBCSCD010000008.1"/>
</dbReference>
<dbReference type="AlphaFoldDB" id="A0A6M9PNC7"/>
<dbReference type="SUPFAM" id="SSF56784">
    <property type="entry name" value="HAD-like"/>
    <property type="match status" value="1"/>
</dbReference>
<dbReference type="Gene3D" id="1.10.150.240">
    <property type="entry name" value="Putative phosphatase, domain 2"/>
    <property type="match status" value="1"/>
</dbReference>
<accession>A0A6M9PNC7</accession>
<dbReference type="EMBL" id="CP028941">
    <property type="protein sequence ID" value="QKM61901.1"/>
    <property type="molecule type" value="Genomic_DNA"/>
</dbReference>
<proteinExistence type="inferred from homology"/>
<dbReference type="InterPro" id="IPR023214">
    <property type="entry name" value="HAD_sf"/>
</dbReference>
<comment type="catalytic activity">
    <reaction evidence="1">
        <text>2-phosphoglycolate + H2O = glycolate + phosphate</text>
        <dbReference type="Rhea" id="RHEA:14369"/>
        <dbReference type="ChEBI" id="CHEBI:15377"/>
        <dbReference type="ChEBI" id="CHEBI:29805"/>
        <dbReference type="ChEBI" id="CHEBI:43474"/>
        <dbReference type="ChEBI" id="CHEBI:58033"/>
        <dbReference type="EC" id="3.1.3.18"/>
    </reaction>
</comment>
<comment type="pathway">
    <text evidence="2">Organic acid metabolism; glycolate biosynthesis; glycolate from 2-phosphoglycolate: step 1/1.</text>
</comment>